<gene>
    <name evidence="1" type="ORF">GSTENG00028312001</name>
</gene>
<reference evidence="1" key="2">
    <citation type="submission" date="2004-02" db="EMBL/GenBank/DDBJ databases">
        <authorList>
            <consortium name="Genoscope"/>
            <consortium name="Whitehead Institute Centre for Genome Research"/>
        </authorList>
    </citation>
    <scope>NUCLEOTIDE SEQUENCE</scope>
</reference>
<dbReference type="EMBL" id="CAAE01014992">
    <property type="protein sequence ID" value="CAG07595.1"/>
    <property type="molecule type" value="Genomic_DNA"/>
</dbReference>
<protein>
    <submittedName>
        <fullName evidence="1">(spotted green pufferfish) hypothetical protein</fullName>
    </submittedName>
</protein>
<dbReference type="OrthoDB" id="10043043at2759"/>
<organism evidence="1">
    <name type="scientific">Tetraodon nigroviridis</name>
    <name type="common">Spotted green pufferfish</name>
    <name type="synonym">Chelonodon nigroviridis</name>
    <dbReference type="NCBI Taxonomy" id="99883"/>
    <lineage>
        <taxon>Eukaryota</taxon>
        <taxon>Metazoa</taxon>
        <taxon>Chordata</taxon>
        <taxon>Craniata</taxon>
        <taxon>Vertebrata</taxon>
        <taxon>Euteleostomi</taxon>
        <taxon>Actinopterygii</taxon>
        <taxon>Neopterygii</taxon>
        <taxon>Teleostei</taxon>
        <taxon>Neoteleostei</taxon>
        <taxon>Acanthomorphata</taxon>
        <taxon>Eupercaria</taxon>
        <taxon>Tetraodontiformes</taxon>
        <taxon>Tetradontoidea</taxon>
        <taxon>Tetraodontidae</taxon>
        <taxon>Tetraodon</taxon>
    </lineage>
</organism>
<sequence>MAQSFPTHLALSRSPEGFTPPVVTILLAPGRGNKVGWCSVWCASLGSSTQSVVQPTWTNWTLKLLHSLVVFLYPLSLYVEKQKSLNVSGVILPPRVTVGQKGRVTVSIEGRRVDRVQTAWFLNDTPISDTSHNASEKGRLLPSRGEMGYYKMHTLGPLHSSGSATQQLISSLTFIPQISIHKGAVFKCQVSYMGKDKIVVERVSEKFTILFSVNCRRVNWKREVPKCGSVFTT</sequence>
<dbReference type="Gene3D" id="2.60.40.10">
    <property type="entry name" value="Immunoglobulins"/>
    <property type="match status" value="1"/>
</dbReference>
<dbReference type="InterPro" id="IPR013783">
    <property type="entry name" value="Ig-like_fold"/>
</dbReference>
<reference evidence="1" key="1">
    <citation type="journal article" date="2004" name="Nature">
        <title>Genome duplication in the teleost fish Tetraodon nigroviridis reveals the early vertebrate proto-karyotype.</title>
        <authorList>
            <person name="Jaillon O."/>
            <person name="Aury J.-M."/>
            <person name="Brunet F."/>
            <person name="Petit J.-L."/>
            <person name="Stange-Thomann N."/>
            <person name="Mauceli E."/>
            <person name="Bouneau L."/>
            <person name="Fischer C."/>
            <person name="Ozouf-Costaz C."/>
            <person name="Bernot A."/>
            <person name="Nicaud S."/>
            <person name="Jaffe D."/>
            <person name="Fisher S."/>
            <person name="Lutfalla G."/>
            <person name="Dossat C."/>
            <person name="Segurens B."/>
            <person name="Dasilva C."/>
            <person name="Salanoubat M."/>
            <person name="Levy M."/>
            <person name="Boudet N."/>
            <person name="Castellano S."/>
            <person name="Anthouard V."/>
            <person name="Jubin C."/>
            <person name="Castelli V."/>
            <person name="Katinka M."/>
            <person name="Vacherie B."/>
            <person name="Biemont C."/>
            <person name="Skalli Z."/>
            <person name="Cattolico L."/>
            <person name="Poulain J."/>
            <person name="De Berardinis V."/>
            <person name="Cruaud C."/>
            <person name="Duprat S."/>
            <person name="Brottier P."/>
            <person name="Coutanceau J.-P."/>
            <person name="Gouzy J."/>
            <person name="Parra G."/>
            <person name="Lardier G."/>
            <person name="Chapple C."/>
            <person name="McKernan K.J."/>
            <person name="McEwan P."/>
            <person name="Bosak S."/>
            <person name="Kellis M."/>
            <person name="Volff J.-N."/>
            <person name="Guigo R."/>
            <person name="Zody M.C."/>
            <person name="Mesirov J."/>
            <person name="Lindblad-Toh K."/>
            <person name="Birren B."/>
            <person name="Nusbaum C."/>
            <person name="Kahn D."/>
            <person name="Robinson-Rechavi M."/>
            <person name="Laudet V."/>
            <person name="Schachter V."/>
            <person name="Quetier F."/>
            <person name="Saurin W."/>
            <person name="Scarpelli C."/>
            <person name="Wincker P."/>
            <person name="Lander E.S."/>
            <person name="Weissenbach J."/>
            <person name="Roest Crollius H."/>
        </authorList>
    </citation>
    <scope>NUCLEOTIDE SEQUENCE [LARGE SCALE GENOMIC DNA]</scope>
</reference>
<name>Q4RVI7_TETNG</name>
<dbReference type="AlphaFoldDB" id="Q4RVI7"/>
<accession>Q4RVI7</accession>
<evidence type="ECO:0000313" key="1">
    <source>
        <dbReference type="EMBL" id="CAG07595.1"/>
    </source>
</evidence>
<comment type="caution">
    <text evidence="1">The sequence shown here is derived from an EMBL/GenBank/DDBJ whole genome shotgun (WGS) entry which is preliminary data.</text>
</comment>
<dbReference type="KEGG" id="tng:GSTEN00028312G001"/>
<proteinExistence type="predicted"/>